<dbReference type="PANTHER" id="PTHR33406">
    <property type="entry name" value="MEMBRANE PROTEIN MJ1562-RELATED"/>
    <property type="match status" value="1"/>
</dbReference>
<organism evidence="9 10">
    <name type="scientific">Micromonospora vinacea</name>
    <dbReference type="NCBI Taxonomy" id="709878"/>
    <lineage>
        <taxon>Bacteria</taxon>
        <taxon>Bacillati</taxon>
        <taxon>Actinomycetota</taxon>
        <taxon>Actinomycetes</taxon>
        <taxon>Micromonosporales</taxon>
        <taxon>Micromonosporaceae</taxon>
        <taxon>Micromonospora</taxon>
    </lineage>
</organism>
<evidence type="ECO:0000256" key="6">
    <source>
        <dbReference type="ARBA" id="ARBA00023136"/>
    </source>
</evidence>
<dbReference type="Pfam" id="PF03176">
    <property type="entry name" value="MMPL"/>
    <property type="match status" value="2"/>
</dbReference>
<feature type="transmembrane region" description="Helical" evidence="7">
    <location>
        <begin position="520"/>
        <end position="537"/>
    </location>
</feature>
<evidence type="ECO:0000256" key="4">
    <source>
        <dbReference type="ARBA" id="ARBA00022692"/>
    </source>
</evidence>
<reference evidence="9 10" key="1">
    <citation type="submission" date="2020-11" db="EMBL/GenBank/DDBJ databases">
        <title>Sequencing the genomes of 1000 actinobacteria strains.</title>
        <authorList>
            <person name="Klenk H.-P."/>
        </authorList>
    </citation>
    <scope>NUCLEOTIDE SEQUENCE [LARGE SCALE GENOMIC DNA]</scope>
    <source>
        <strain evidence="9 10">DSM 101695</strain>
    </source>
</reference>
<dbReference type="RefSeq" id="WP_372433010.1">
    <property type="nucleotide sequence ID" value="NZ_JADOTY010000001.1"/>
</dbReference>
<name>A0ABS0K976_9ACTN</name>
<dbReference type="PANTHER" id="PTHR33406:SF6">
    <property type="entry name" value="MEMBRANE PROTEIN YDGH-RELATED"/>
    <property type="match status" value="1"/>
</dbReference>
<feature type="transmembrane region" description="Helical" evidence="7">
    <location>
        <begin position="281"/>
        <end position="302"/>
    </location>
</feature>
<gene>
    <name evidence="9" type="ORF">IW249_005601</name>
</gene>
<evidence type="ECO:0000256" key="7">
    <source>
        <dbReference type="SAM" id="Phobius"/>
    </source>
</evidence>
<keyword evidence="4 7" id="KW-0812">Transmembrane</keyword>
<evidence type="ECO:0000256" key="3">
    <source>
        <dbReference type="ARBA" id="ARBA00022475"/>
    </source>
</evidence>
<comment type="similarity">
    <text evidence="2">Belongs to the resistance-nodulation-cell division (RND) (TC 2.A.6) family. MmpL subfamily.</text>
</comment>
<feature type="transmembrane region" description="Helical" evidence="7">
    <location>
        <begin position="314"/>
        <end position="341"/>
    </location>
</feature>
<feature type="transmembrane region" description="Helical" evidence="7">
    <location>
        <begin position="372"/>
        <end position="391"/>
    </location>
</feature>
<accession>A0ABS0K976</accession>
<feature type="transmembrane region" description="Helical" evidence="7">
    <location>
        <begin position="203"/>
        <end position="226"/>
    </location>
</feature>
<feature type="transmembrane region" description="Helical" evidence="7">
    <location>
        <begin position="544"/>
        <end position="565"/>
    </location>
</feature>
<keyword evidence="10" id="KW-1185">Reference proteome</keyword>
<feature type="transmembrane region" description="Helical" evidence="7">
    <location>
        <begin position="618"/>
        <end position="644"/>
    </location>
</feature>
<keyword evidence="5 7" id="KW-1133">Transmembrane helix</keyword>
<proteinExistence type="inferred from homology"/>
<dbReference type="EMBL" id="JADOTY010000001">
    <property type="protein sequence ID" value="MBG6105187.1"/>
    <property type="molecule type" value="Genomic_DNA"/>
</dbReference>
<comment type="caution">
    <text evidence="9">The sequence shown here is derived from an EMBL/GenBank/DDBJ whole genome shotgun (WGS) entry which is preliminary data.</text>
</comment>
<keyword evidence="3" id="KW-1003">Cell membrane</keyword>
<dbReference type="Proteomes" id="UP000631791">
    <property type="component" value="Unassembled WGS sequence"/>
</dbReference>
<evidence type="ECO:0000259" key="8">
    <source>
        <dbReference type="PROSITE" id="PS50156"/>
    </source>
</evidence>
<keyword evidence="6 7" id="KW-0472">Membrane</keyword>
<feature type="transmembrane region" description="Helical" evidence="7">
    <location>
        <begin position="650"/>
        <end position="675"/>
    </location>
</feature>
<evidence type="ECO:0000256" key="1">
    <source>
        <dbReference type="ARBA" id="ARBA00004651"/>
    </source>
</evidence>
<feature type="domain" description="SSD" evidence="8">
    <location>
        <begin position="231"/>
        <end position="335"/>
    </location>
</feature>
<comment type="subcellular location">
    <subcellularLocation>
        <location evidence="1">Cell membrane</location>
        <topology evidence="1">Multi-pass membrane protein</topology>
    </subcellularLocation>
</comment>
<dbReference type="PROSITE" id="PS50156">
    <property type="entry name" value="SSD"/>
    <property type="match status" value="2"/>
</dbReference>
<feature type="domain" description="SSD" evidence="8">
    <location>
        <begin position="549"/>
        <end position="675"/>
    </location>
</feature>
<evidence type="ECO:0000256" key="2">
    <source>
        <dbReference type="ARBA" id="ARBA00010157"/>
    </source>
</evidence>
<protein>
    <submittedName>
        <fullName evidence="9">RND superfamily putative drug exporter</fullName>
    </submittedName>
</protein>
<feature type="transmembrane region" description="Helical" evidence="7">
    <location>
        <begin position="21"/>
        <end position="42"/>
    </location>
</feature>
<evidence type="ECO:0000256" key="5">
    <source>
        <dbReference type="ARBA" id="ARBA00022989"/>
    </source>
</evidence>
<evidence type="ECO:0000313" key="10">
    <source>
        <dbReference type="Proteomes" id="UP000631791"/>
    </source>
</evidence>
<feature type="transmembrane region" description="Helical" evidence="7">
    <location>
        <begin position="174"/>
        <end position="196"/>
    </location>
</feature>
<feature type="transmembrane region" description="Helical" evidence="7">
    <location>
        <begin position="577"/>
        <end position="597"/>
    </location>
</feature>
<dbReference type="Gene3D" id="1.20.1640.10">
    <property type="entry name" value="Multidrug efflux transporter AcrB transmembrane domain"/>
    <property type="match status" value="2"/>
</dbReference>
<dbReference type="SUPFAM" id="SSF82866">
    <property type="entry name" value="Multidrug efflux transporter AcrB transmembrane domain"/>
    <property type="match status" value="2"/>
</dbReference>
<dbReference type="InterPro" id="IPR050545">
    <property type="entry name" value="Mycobact_MmpL"/>
</dbReference>
<evidence type="ECO:0000313" key="9">
    <source>
        <dbReference type="EMBL" id="MBG6105187.1"/>
    </source>
</evidence>
<dbReference type="InterPro" id="IPR000731">
    <property type="entry name" value="SSD"/>
</dbReference>
<feature type="transmembrane region" description="Helical" evidence="7">
    <location>
        <begin position="238"/>
        <end position="260"/>
    </location>
</feature>
<dbReference type="InterPro" id="IPR004869">
    <property type="entry name" value="MMPL_dom"/>
</dbReference>
<sequence length="699" mass="73244">MTGQGEVGRRRSLAALLTGRRSAFVVVCVWLGLVVVATVFAGRLGDVQRDDRGASLPASAESTRVLDLQRSFVATASRPAIVVYERAAGLTAADRNGVDSDARAFAQRTDLAGQIIGPVLSSDGRAAQITIPLEPTADARDAVDSIGEVAQHERDGLAVYVTGPAGAAADQRRAIAGLDTTLLLATLAVVVVILLVTYRSPVLWLIPVGAAGVALTCAQAVVYLLARHADLTVTADGAAILTILVFGASTDYALLLIARYREELHRHGDRHAAMRVALRRSAPAVTASALTVAAGMLCLLLADTGATRALGPVFAIGIVVGLAVMLTLFPALLVIMGRWVFWPVVPALNGRDAAAPRLWVRLGALVARRPRLTWALTALVLAALSTGVLRLDATGLSGAESFRGAQDSFVGAEVLGRHFPAGAGSPLVVVSDRAAGPGVRAALAGTPGVQATTVTEPVLNGEHAYLEGTLTDPADSAAAYATVDRVRIALRQIPNARAQVGGDTAVKLDGQRAAQHDRRVIVPIVCALIFLILVALLRSLIAPLVLTATVVLSFGAALGVSALIFRHVFGFAGTDSSFPLFVFVFLVSLGIDYNIFLMTRVREETVRHGTRRATLIGLTATGGVITSAGIVLAGTFAVLTVLPLTQFVELGFAVALGILLDTIVVRSILVTALTIDLDRWIWWPGRLHRYAPKGGVEVH</sequence>